<dbReference type="EMBL" id="SRLO01001104">
    <property type="protein sequence ID" value="TNN41494.1"/>
    <property type="molecule type" value="Genomic_DNA"/>
</dbReference>
<organism evidence="1 2">
    <name type="scientific">Liparis tanakae</name>
    <name type="common">Tanaka's snailfish</name>
    <dbReference type="NCBI Taxonomy" id="230148"/>
    <lineage>
        <taxon>Eukaryota</taxon>
        <taxon>Metazoa</taxon>
        <taxon>Chordata</taxon>
        <taxon>Craniata</taxon>
        <taxon>Vertebrata</taxon>
        <taxon>Euteleostomi</taxon>
        <taxon>Actinopterygii</taxon>
        <taxon>Neopterygii</taxon>
        <taxon>Teleostei</taxon>
        <taxon>Neoteleostei</taxon>
        <taxon>Acanthomorphata</taxon>
        <taxon>Eupercaria</taxon>
        <taxon>Perciformes</taxon>
        <taxon>Cottioidei</taxon>
        <taxon>Cottales</taxon>
        <taxon>Liparidae</taxon>
        <taxon>Liparis</taxon>
    </lineage>
</organism>
<comment type="caution">
    <text evidence="1">The sequence shown here is derived from an EMBL/GenBank/DDBJ whole genome shotgun (WGS) entry which is preliminary data.</text>
</comment>
<evidence type="ECO:0000313" key="2">
    <source>
        <dbReference type="Proteomes" id="UP000314294"/>
    </source>
</evidence>
<dbReference type="AlphaFoldDB" id="A0A4Z2FL43"/>
<sequence length="81" mass="8629">MAGMRQDWLNSSCSTAGRAELLWARPSADEPSAPWQLLALAGLIRCLVRACSTSQPEAVDPVPKPVPFAQYSCCSSLVPAP</sequence>
<proteinExistence type="predicted"/>
<name>A0A4Z2FL43_9TELE</name>
<accession>A0A4Z2FL43</accession>
<gene>
    <name evidence="1" type="ORF">EYF80_048352</name>
</gene>
<reference evidence="1 2" key="1">
    <citation type="submission" date="2019-03" db="EMBL/GenBank/DDBJ databases">
        <title>First draft genome of Liparis tanakae, snailfish: a comprehensive survey of snailfish specific genes.</title>
        <authorList>
            <person name="Kim W."/>
            <person name="Song I."/>
            <person name="Jeong J.-H."/>
            <person name="Kim D."/>
            <person name="Kim S."/>
            <person name="Ryu S."/>
            <person name="Song J.Y."/>
            <person name="Lee S.K."/>
        </authorList>
    </citation>
    <scope>NUCLEOTIDE SEQUENCE [LARGE SCALE GENOMIC DNA]</scope>
    <source>
        <tissue evidence="1">Muscle</tissue>
    </source>
</reference>
<evidence type="ECO:0000313" key="1">
    <source>
        <dbReference type="EMBL" id="TNN41494.1"/>
    </source>
</evidence>
<keyword evidence="2" id="KW-1185">Reference proteome</keyword>
<protein>
    <submittedName>
        <fullName evidence="1">Uncharacterized protein</fullName>
    </submittedName>
</protein>
<dbReference type="Proteomes" id="UP000314294">
    <property type="component" value="Unassembled WGS sequence"/>
</dbReference>